<dbReference type="OMA" id="ENQQMRE"/>
<dbReference type="InterPro" id="IPR033545">
    <property type="entry name" value="CEP89"/>
</dbReference>
<dbReference type="PANTHER" id="PTHR36170">
    <property type="entry name" value="CENTROSOMAL PROTEIN OF 89 KDA"/>
    <property type="match status" value="1"/>
</dbReference>
<feature type="compositionally biased region" description="Polar residues" evidence="2">
    <location>
        <begin position="722"/>
        <end position="735"/>
    </location>
</feature>
<feature type="compositionally biased region" description="Basic residues" evidence="2">
    <location>
        <begin position="219"/>
        <end position="232"/>
    </location>
</feature>
<dbReference type="Proteomes" id="UP000007303">
    <property type="component" value="Unassembled WGS sequence"/>
</dbReference>
<organism evidence="3 4">
    <name type="scientific">Tetraodon nigroviridis</name>
    <name type="common">Spotted green pufferfish</name>
    <name type="synonym">Chelonodon nigroviridis</name>
    <dbReference type="NCBI Taxonomy" id="99883"/>
    <lineage>
        <taxon>Eukaryota</taxon>
        <taxon>Metazoa</taxon>
        <taxon>Chordata</taxon>
        <taxon>Craniata</taxon>
        <taxon>Vertebrata</taxon>
        <taxon>Euteleostomi</taxon>
        <taxon>Actinopterygii</taxon>
        <taxon>Neopterygii</taxon>
        <taxon>Teleostei</taxon>
        <taxon>Neoteleostei</taxon>
        <taxon>Acanthomorphata</taxon>
        <taxon>Eupercaria</taxon>
        <taxon>Tetraodontiformes</taxon>
        <taxon>Tetradontoidea</taxon>
        <taxon>Tetraodontidae</taxon>
        <taxon>Tetraodon</taxon>
    </lineage>
</organism>
<evidence type="ECO:0000256" key="2">
    <source>
        <dbReference type="SAM" id="MobiDB-lite"/>
    </source>
</evidence>
<feature type="region of interest" description="Disordered" evidence="2">
    <location>
        <begin position="492"/>
        <end position="521"/>
    </location>
</feature>
<dbReference type="GO" id="GO:0060271">
    <property type="term" value="P:cilium assembly"/>
    <property type="evidence" value="ECO:0007669"/>
    <property type="project" value="InterPro"/>
</dbReference>
<dbReference type="GO" id="GO:0007268">
    <property type="term" value="P:chemical synaptic transmission"/>
    <property type="evidence" value="ECO:0007669"/>
    <property type="project" value="InterPro"/>
</dbReference>
<feature type="region of interest" description="Disordered" evidence="2">
    <location>
        <begin position="218"/>
        <end position="260"/>
    </location>
</feature>
<evidence type="ECO:0000313" key="3">
    <source>
        <dbReference type="Ensembl" id="ENSTNIP00000014853.1"/>
    </source>
</evidence>
<feature type="compositionally biased region" description="Pro residues" evidence="2">
    <location>
        <begin position="37"/>
        <end position="46"/>
    </location>
</feature>
<reference evidence="3" key="3">
    <citation type="submission" date="2025-09" db="UniProtKB">
        <authorList>
            <consortium name="Ensembl"/>
        </authorList>
    </citation>
    <scope>IDENTIFICATION</scope>
</reference>
<feature type="region of interest" description="Disordered" evidence="2">
    <location>
        <begin position="1"/>
        <end position="57"/>
    </location>
</feature>
<feature type="compositionally biased region" description="Polar residues" evidence="2">
    <location>
        <begin position="322"/>
        <end position="345"/>
    </location>
</feature>
<feature type="coiled-coil region" evidence="1">
    <location>
        <begin position="641"/>
        <end position="689"/>
    </location>
</feature>
<dbReference type="GO" id="GO:0005814">
    <property type="term" value="C:centriole"/>
    <property type="evidence" value="ECO:0007669"/>
    <property type="project" value="InterPro"/>
</dbReference>
<dbReference type="Ensembl" id="ENSTNIT00000015054.1">
    <property type="protein sequence ID" value="ENSTNIP00000014853.1"/>
    <property type="gene ID" value="ENSTNIG00000011895.1"/>
</dbReference>
<keyword evidence="1" id="KW-0175">Coiled coil</keyword>
<keyword evidence="4" id="KW-1185">Reference proteome</keyword>
<dbReference type="GO" id="GO:0045202">
    <property type="term" value="C:synapse"/>
    <property type="evidence" value="ECO:0007669"/>
    <property type="project" value="GOC"/>
</dbReference>
<accession>H3D2W5</accession>
<dbReference type="FunCoup" id="H3D2W5">
    <property type="interactions" value="1216"/>
</dbReference>
<feature type="region of interest" description="Disordered" evidence="2">
    <location>
        <begin position="705"/>
        <end position="741"/>
    </location>
</feature>
<feature type="compositionally biased region" description="Basic and acidic residues" evidence="2">
    <location>
        <begin position="705"/>
        <end position="717"/>
    </location>
</feature>
<dbReference type="AlphaFoldDB" id="H3D2W5"/>
<dbReference type="GeneTree" id="ENSGT00940000166619"/>
<feature type="region of interest" description="Disordered" evidence="2">
    <location>
        <begin position="76"/>
        <end position="115"/>
    </location>
</feature>
<dbReference type="HOGENOM" id="CLU_023281_0_0_1"/>
<feature type="coiled-coil region" evidence="1">
    <location>
        <begin position="360"/>
        <end position="401"/>
    </location>
</feature>
<dbReference type="GO" id="GO:0007005">
    <property type="term" value="P:mitochondrion organization"/>
    <property type="evidence" value="ECO:0007669"/>
    <property type="project" value="InterPro"/>
</dbReference>
<feature type="compositionally biased region" description="Basic and acidic residues" evidence="2">
    <location>
        <begin position="249"/>
        <end position="260"/>
    </location>
</feature>
<evidence type="ECO:0000313" key="4">
    <source>
        <dbReference type="Proteomes" id="UP000007303"/>
    </source>
</evidence>
<dbReference type="GO" id="GO:0097539">
    <property type="term" value="C:ciliary transition fiber"/>
    <property type="evidence" value="ECO:0007669"/>
    <property type="project" value="TreeGrafter"/>
</dbReference>
<name>H3D2W5_TETNG</name>
<dbReference type="PANTHER" id="PTHR36170:SF1">
    <property type="entry name" value="CENTROSOMAL PROTEIN OF 89 KDA"/>
    <property type="match status" value="1"/>
</dbReference>
<sequence length="741" mass="84345">MFKFSFRGKRDKDKKFKHIGPGLVPAASIAPRAAVPRTPPPRSPDPSPERPRSALAAAILSSSLTGQTWAIPPARMRSLSESSQPESESSHIWRTYDTSSAQPHQRPSGRESSPGTLPINLRFWQVLHSLSYVCRVHSASWRTPQSGRSTLEYLTDDGTMLPDQLTLPERSSFMTNIKRKLASNALKKTQIPRLKLAEEVLEVQKSVRLHPCCPCLAKPARRRPSQARKARSPKSQTQTSSEEEMAAAKAEKSPETDREPIRLELVQKTSQGQTSAHLRSAAETVTSQAELQSLRRQAQELAHDNEALKLTLHRLSVELSRLQASSRPPSQLETPRPSDSPQTGSPAPWLLDVKRLSPLLLAYEDRMKEKDELLQSTEEQVQRLRARAEEVIRENERLHDDISKMGGSSQEDCQHLQQQAFLVLQENQVLLDQLETQHTSHQSEVTRVTRQLMLLEEEKKCVEEALERSREEAQANAEEAQALRALLRDAVAGEEHRNTTENLRRQLEQQDSKNSGEKAEMLRRLSDLQEEKRRLAWDKANLTEGLRRAQQELELERQANREAERKMSALKRQTEECALKKETTLHHMEAVLSVVENISKERDQLLHMASVLQQEKQGFIDRVVNGAVQFGMLEKEIRAYRRRASTRLAALEEEVEERTASYQREILHLQRLLRERQEAEEGLLQSKREVEEELEVVWQAATRDRLQFQDSPPDSKLKAGSPHSSGSLFTSTRSPDPQKRA</sequence>
<protein>
    <submittedName>
        <fullName evidence="3">Centrosomal protein 89</fullName>
    </submittedName>
</protein>
<reference evidence="4" key="1">
    <citation type="journal article" date="2004" name="Nature">
        <title>Genome duplication in the teleost fish Tetraodon nigroviridis reveals the early vertebrate proto-karyotype.</title>
        <authorList>
            <person name="Jaillon O."/>
            <person name="Aury J.-M."/>
            <person name="Brunet F."/>
            <person name="Petit J.-L."/>
            <person name="Stange-Thomann N."/>
            <person name="Mauceli E."/>
            <person name="Bouneau L."/>
            <person name="Fischer C."/>
            <person name="Ozouf-Costaz C."/>
            <person name="Bernot A."/>
            <person name="Nicaud S."/>
            <person name="Jaffe D."/>
            <person name="Fisher S."/>
            <person name="Lutfalla G."/>
            <person name="Dossat C."/>
            <person name="Segurens B."/>
            <person name="Dasilva C."/>
            <person name="Salanoubat M."/>
            <person name="Levy M."/>
            <person name="Boudet N."/>
            <person name="Castellano S."/>
            <person name="Anthouard V."/>
            <person name="Jubin C."/>
            <person name="Castelli V."/>
            <person name="Katinka M."/>
            <person name="Vacherie B."/>
            <person name="Biemont C."/>
            <person name="Skalli Z."/>
            <person name="Cattolico L."/>
            <person name="Poulain J."/>
            <person name="De Berardinis V."/>
            <person name="Cruaud C."/>
            <person name="Duprat S."/>
            <person name="Brottier P."/>
            <person name="Coutanceau J.-P."/>
            <person name="Gouzy J."/>
            <person name="Parra G."/>
            <person name="Lardier G."/>
            <person name="Chapple C."/>
            <person name="McKernan K.J."/>
            <person name="McEwan P."/>
            <person name="Bosak S."/>
            <person name="Kellis M."/>
            <person name="Volff J.-N."/>
            <person name="Guigo R."/>
            <person name="Zody M.C."/>
            <person name="Mesirov J."/>
            <person name="Lindblad-Toh K."/>
            <person name="Birren B."/>
            <person name="Nusbaum C."/>
            <person name="Kahn D."/>
            <person name="Robinson-Rechavi M."/>
            <person name="Laudet V."/>
            <person name="Schachter V."/>
            <person name="Quetier F."/>
            <person name="Saurin W."/>
            <person name="Scarpelli C."/>
            <person name="Wincker P."/>
            <person name="Lander E.S."/>
            <person name="Weissenbach J."/>
            <person name="Roest Crollius H."/>
        </authorList>
    </citation>
    <scope>NUCLEOTIDE SEQUENCE [LARGE SCALE GENOMIC DNA]</scope>
</reference>
<reference evidence="3" key="2">
    <citation type="submission" date="2025-08" db="UniProtKB">
        <authorList>
            <consortium name="Ensembl"/>
        </authorList>
    </citation>
    <scope>IDENTIFICATION</scope>
</reference>
<feature type="compositionally biased region" description="Polar residues" evidence="2">
    <location>
        <begin position="96"/>
        <end position="115"/>
    </location>
</feature>
<feature type="region of interest" description="Disordered" evidence="2">
    <location>
        <begin position="322"/>
        <end position="349"/>
    </location>
</feature>
<dbReference type="InParanoid" id="H3D2W5"/>
<proteinExistence type="predicted"/>
<evidence type="ECO:0000256" key="1">
    <source>
        <dbReference type="SAM" id="Coils"/>
    </source>
</evidence>
<dbReference type="STRING" id="99883.ENSTNIP00000014853"/>